<organism evidence="2 3">
    <name type="scientific">Ferviditalea candida</name>
    <dbReference type="NCBI Taxonomy" id="3108399"/>
    <lineage>
        <taxon>Bacteria</taxon>
        <taxon>Bacillati</taxon>
        <taxon>Bacillota</taxon>
        <taxon>Bacilli</taxon>
        <taxon>Bacillales</taxon>
        <taxon>Paenibacillaceae</taxon>
        <taxon>Ferviditalea</taxon>
    </lineage>
</organism>
<keyword evidence="1" id="KW-0175">Coiled coil</keyword>
<name>A0ABU5ZLL1_9BACL</name>
<evidence type="ECO:0000256" key="1">
    <source>
        <dbReference type="SAM" id="Coils"/>
    </source>
</evidence>
<dbReference type="InterPro" id="IPR055731">
    <property type="entry name" value="Pam3_gp33-like"/>
</dbReference>
<evidence type="ECO:0000313" key="2">
    <source>
        <dbReference type="EMBL" id="MEB3103405.1"/>
    </source>
</evidence>
<dbReference type="EMBL" id="JAYJLD010000035">
    <property type="protein sequence ID" value="MEB3103405.1"/>
    <property type="molecule type" value="Genomic_DNA"/>
</dbReference>
<dbReference type="Proteomes" id="UP001310386">
    <property type="component" value="Unassembled WGS sequence"/>
</dbReference>
<sequence length="140" mass="15856">MIEQAEKMFELAEQLKELKDLKKSAEQELKEINDRIDETEYRLSELMAETETQNFTRGGVMFYLTGTTRASAAAGRKEELYLALKKAGFGDLVYETVNANSLSAFVKEQMEENNDELPGWLSGLVNVFEKTTVGMRKASK</sequence>
<dbReference type="Pfam" id="PF23984">
    <property type="entry name" value="DUF7307"/>
    <property type="match status" value="1"/>
</dbReference>
<reference evidence="2" key="1">
    <citation type="submission" date="2023-12" db="EMBL/GenBank/DDBJ databases">
        <title>Fervidustalea candida gen. nov., sp. nov., a novel member of the family Paenibacillaceae isolated from a geothermal area.</title>
        <authorList>
            <person name="Li W.-J."/>
            <person name="Jiao J.-Y."/>
            <person name="Chen Y."/>
        </authorList>
    </citation>
    <scope>NUCLEOTIDE SEQUENCE</scope>
    <source>
        <strain evidence="2">SYSU GA230002</strain>
    </source>
</reference>
<evidence type="ECO:0000313" key="3">
    <source>
        <dbReference type="Proteomes" id="UP001310386"/>
    </source>
</evidence>
<protein>
    <submittedName>
        <fullName evidence="2">Uncharacterized protein</fullName>
    </submittedName>
</protein>
<gene>
    <name evidence="2" type="ORF">VF724_17365</name>
</gene>
<accession>A0ABU5ZLL1</accession>
<keyword evidence="3" id="KW-1185">Reference proteome</keyword>
<comment type="caution">
    <text evidence="2">The sequence shown here is derived from an EMBL/GenBank/DDBJ whole genome shotgun (WGS) entry which is preliminary data.</text>
</comment>
<feature type="coiled-coil region" evidence="1">
    <location>
        <begin position="1"/>
        <end position="49"/>
    </location>
</feature>
<proteinExistence type="predicted"/>
<dbReference type="RefSeq" id="WP_371755532.1">
    <property type="nucleotide sequence ID" value="NZ_JAYJLD010000035.1"/>
</dbReference>